<name>I3X3N3_SINF2</name>
<dbReference type="Proteomes" id="UP000006180">
    <property type="component" value="Chromosome"/>
</dbReference>
<dbReference type="KEGG" id="sfd:USDA257_c19020"/>
<gene>
    <name evidence="1" type="ORF">USDA257_c19020</name>
</gene>
<dbReference type="EMBL" id="CP003563">
    <property type="protein sequence ID" value="AFL50489.1"/>
    <property type="molecule type" value="Genomic_DNA"/>
</dbReference>
<proteinExistence type="predicted"/>
<organism evidence="1 2">
    <name type="scientific">Sinorhizobium fredii (strain USDA 257)</name>
    <dbReference type="NCBI Taxonomy" id="1185652"/>
    <lineage>
        <taxon>Bacteria</taxon>
        <taxon>Pseudomonadati</taxon>
        <taxon>Pseudomonadota</taxon>
        <taxon>Alphaproteobacteria</taxon>
        <taxon>Hyphomicrobiales</taxon>
        <taxon>Rhizobiaceae</taxon>
        <taxon>Sinorhizobium/Ensifer group</taxon>
        <taxon>Sinorhizobium</taxon>
    </lineage>
</organism>
<dbReference type="AlphaFoldDB" id="I3X3N3"/>
<protein>
    <submittedName>
        <fullName evidence="1">Uncharacterized protein</fullName>
    </submittedName>
</protein>
<sequence>MKTMSGGSLAPAAVSEISPRARPQALRLARPLVNVEHL</sequence>
<dbReference type="STRING" id="1185652.USDA257_c19020"/>
<evidence type="ECO:0000313" key="2">
    <source>
        <dbReference type="Proteomes" id="UP000006180"/>
    </source>
</evidence>
<accession>I3X3N3</accession>
<dbReference type="PATRIC" id="fig|1185652.3.peg.1969"/>
<evidence type="ECO:0000313" key="1">
    <source>
        <dbReference type="EMBL" id="AFL50489.1"/>
    </source>
</evidence>
<dbReference type="HOGENOM" id="CLU_3333059_0_0_5"/>
<reference evidence="1 2" key="1">
    <citation type="journal article" date="2012" name="J. Bacteriol.">
        <title>Complete genome sequence of the broad-host-range strain Sinorhizobium fredii USDA257.</title>
        <authorList>
            <person name="Schuldes J."/>
            <person name="Rodriguez Orbegoso M."/>
            <person name="Schmeisser C."/>
            <person name="Krishnan H.B."/>
            <person name="Daniel R."/>
            <person name="Streit W.R."/>
        </authorList>
    </citation>
    <scope>NUCLEOTIDE SEQUENCE [LARGE SCALE GENOMIC DNA]</scope>
    <source>
        <strain evidence="1 2">USDA 257</strain>
    </source>
</reference>